<feature type="compositionally biased region" description="Basic and acidic residues" evidence="3">
    <location>
        <begin position="245"/>
        <end position="255"/>
    </location>
</feature>
<feature type="region of interest" description="Disordered" evidence="3">
    <location>
        <begin position="607"/>
        <end position="663"/>
    </location>
</feature>
<dbReference type="GO" id="GO:0003677">
    <property type="term" value="F:DNA binding"/>
    <property type="evidence" value="ECO:0007669"/>
    <property type="project" value="UniProtKB-KW"/>
</dbReference>
<feature type="domain" description="Core-binding (CB)" evidence="4">
    <location>
        <begin position="1009"/>
        <end position="1101"/>
    </location>
</feature>
<dbReference type="InterPro" id="IPR044068">
    <property type="entry name" value="CB"/>
</dbReference>
<feature type="region of interest" description="Disordered" evidence="3">
    <location>
        <begin position="967"/>
        <end position="1009"/>
    </location>
</feature>
<name>A0A9Q0YDW1_HOLLE</name>
<feature type="compositionally biased region" description="Polar residues" evidence="3">
    <location>
        <begin position="631"/>
        <end position="643"/>
    </location>
</feature>
<dbReference type="InterPro" id="IPR010998">
    <property type="entry name" value="Integrase_recombinase_N"/>
</dbReference>
<dbReference type="GO" id="GO:0006310">
    <property type="term" value="P:DNA recombination"/>
    <property type="evidence" value="ECO:0007669"/>
    <property type="project" value="UniProtKB-KW"/>
</dbReference>
<reference evidence="5" key="1">
    <citation type="submission" date="2021-10" db="EMBL/GenBank/DDBJ databases">
        <title>Tropical sea cucumber genome reveals ecological adaptation and Cuvierian tubules defense mechanism.</title>
        <authorList>
            <person name="Chen T."/>
        </authorList>
    </citation>
    <scope>NUCLEOTIDE SEQUENCE</scope>
    <source>
        <strain evidence="5">Nanhai2018</strain>
        <tissue evidence="5">Muscle</tissue>
    </source>
</reference>
<dbReference type="PANTHER" id="PTHR35617:SF3">
    <property type="entry name" value="CORE-BINDING (CB) DOMAIN-CONTAINING PROTEIN"/>
    <property type="match status" value="1"/>
</dbReference>
<evidence type="ECO:0000259" key="4">
    <source>
        <dbReference type="PROSITE" id="PS51900"/>
    </source>
</evidence>
<dbReference type="EMBL" id="JAIZAY010000022">
    <property type="protein sequence ID" value="KAJ8020530.1"/>
    <property type="molecule type" value="Genomic_DNA"/>
</dbReference>
<evidence type="ECO:0000256" key="1">
    <source>
        <dbReference type="ARBA" id="ARBA00023125"/>
    </source>
</evidence>
<keyword evidence="1" id="KW-0238">DNA-binding</keyword>
<dbReference type="InterPro" id="IPR011010">
    <property type="entry name" value="DNA_brk_join_enz"/>
</dbReference>
<feature type="compositionally biased region" description="Basic residues" evidence="3">
    <location>
        <begin position="190"/>
        <end position="210"/>
    </location>
</feature>
<organism evidence="5 6">
    <name type="scientific">Holothuria leucospilota</name>
    <name type="common">Black long sea cucumber</name>
    <name type="synonym">Mertensiothuria leucospilota</name>
    <dbReference type="NCBI Taxonomy" id="206669"/>
    <lineage>
        <taxon>Eukaryota</taxon>
        <taxon>Metazoa</taxon>
        <taxon>Echinodermata</taxon>
        <taxon>Eleutherozoa</taxon>
        <taxon>Echinozoa</taxon>
        <taxon>Holothuroidea</taxon>
        <taxon>Aspidochirotacea</taxon>
        <taxon>Aspidochirotida</taxon>
        <taxon>Holothuriidae</taxon>
        <taxon>Holothuria</taxon>
    </lineage>
</organism>
<dbReference type="Gene3D" id="1.10.150.130">
    <property type="match status" value="1"/>
</dbReference>
<protein>
    <recommendedName>
        <fullName evidence="4">Core-binding (CB) domain-containing protein</fullName>
    </recommendedName>
</protein>
<accession>A0A9Q0YDW1</accession>
<keyword evidence="6" id="KW-1185">Reference proteome</keyword>
<comment type="caution">
    <text evidence="5">The sequence shown here is derived from an EMBL/GenBank/DDBJ whole genome shotgun (WGS) entry which is preliminary data.</text>
</comment>
<dbReference type="SUPFAM" id="SSF56349">
    <property type="entry name" value="DNA breaking-rejoining enzymes"/>
    <property type="match status" value="1"/>
</dbReference>
<evidence type="ECO:0000313" key="5">
    <source>
        <dbReference type="EMBL" id="KAJ8020530.1"/>
    </source>
</evidence>
<keyword evidence="2" id="KW-0233">DNA recombination</keyword>
<feature type="compositionally biased region" description="Polar residues" evidence="3">
    <location>
        <begin position="864"/>
        <end position="874"/>
    </location>
</feature>
<dbReference type="SUPFAM" id="SSF47823">
    <property type="entry name" value="lambda integrase-like, N-terminal domain"/>
    <property type="match status" value="1"/>
</dbReference>
<dbReference type="InterPro" id="IPR013762">
    <property type="entry name" value="Integrase-like_cat_sf"/>
</dbReference>
<evidence type="ECO:0000313" key="6">
    <source>
        <dbReference type="Proteomes" id="UP001152320"/>
    </source>
</evidence>
<dbReference type="Pfam" id="PF02899">
    <property type="entry name" value="Phage_int_SAM_1"/>
    <property type="match status" value="1"/>
</dbReference>
<dbReference type="PROSITE" id="PS51900">
    <property type="entry name" value="CB"/>
    <property type="match status" value="1"/>
</dbReference>
<proteinExistence type="predicted"/>
<dbReference type="GO" id="GO:0015074">
    <property type="term" value="P:DNA integration"/>
    <property type="evidence" value="ECO:0007669"/>
    <property type="project" value="InterPro"/>
</dbReference>
<dbReference type="PANTHER" id="PTHR35617">
    <property type="entry name" value="PHAGE_INTEGRASE DOMAIN-CONTAINING PROTEIN"/>
    <property type="match status" value="1"/>
</dbReference>
<dbReference type="Proteomes" id="UP001152320">
    <property type="component" value="Chromosome 22"/>
</dbReference>
<evidence type="ECO:0000256" key="3">
    <source>
        <dbReference type="SAM" id="MobiDB-lite"/>
    </source>
</evidence>
<feature type="region of interest" description="Disordered" evidence="3">
    <location>
        <begin position="136"/>
        <end position="352"/>
    </location>
</feature>
<dbReference type="OrthoDB" id="8954815at2759"/>
<feature type="compositionally biased region" description="Polar residues" evidence="3">
    <location>
        <begin position="287"/>
        <end position="302"/>
    </location>
</feature>
<evidence type="ECO:0000256" key="2">
    <source>
        <dbReference type="ARBA" id="ARBA00023172"/>
    </source>
</evidence>
<feature type="region of interest" description="Disordered" evidence="3">
    <location>
        <begin position="852"/>
        <end position="878"/>
    </location>
</feature>
<feature type="compositionally biased region" description="Polar residues" evidence="3">
    <location>
        <begin position="967"/>
        <end position="978"/>
    </location>
</feature>
<feature type="compositionally biased region" description="Polar residues" evidence="3">
    <location>
        <begin position="220"/>
        <end position="232"/>
    </location>
</feature>
<dbReference type="InterPro" id="IPR004107">
    <property type="entry name" value="Integrase_SAM-like_N"/>
</dbReference>
<sequence>MAFLTCQMWKDIYVCHSEISADAMEGILQQRSPQSRTASYVLALIPLHFTFISTSQNVSPSGSLYLKTLLCDGLMASRKQPVKCSQCSVIRPGRDWDDHDTCPACRSCTRQKPCERCIGFTPQQWEEIETWLTGRNKTPQAQSDSANQSESHLSPPLESASGTGSSIQTPGAGQSPSAAGTKAPSNAPKKGTRTAKKKLPKKDKASKHKSSQGSKDAPRSSPQAPRTVQSKRMSPVSDISSEDSDAGHRRGRPVERTGSPHHSRSPLSSDRRAQERREDREWLLAEITSTLGPLLQNQTSPNVEHPSPQQPDPDVLDCMASEGFPEEDPFDDTQGSSLDPPQSPSEDEDEIEDLPKGAGLTAEAVSKAIQIFKKHLGFKDPTPVKPSSRVSTLTSTNLDSVQAPRMPVDAVCYELFDAVAKKKRWTAFPASQEQAIKLEDEAWGKLFRPPKMPQEAKEKARADQGATSGLFRDPVRRRLEDVMFEIDQASRASMKFASVILLVAEILMRAHQQLPRDPTQVSRRETGQLLLLLGPLARLLFSQSARVAVKTMKCRRQNVLATMKWPSPDTKNSLLELPFEGSDLFAGYFQSKRLAYHRKLSHYSFPQYRGSSQPLGPSRVVDKSRKVLTRPFTNNSVPGSNSRPQKRDGLSHPREDRLSSCISKKRNVAPSLPGFRLAKGIRHDGKYGRHSTLVQTTDAPHSVTPTQPLSPCNKEHCYSSSPIAFNCTPPPVVGQPQKLVPGEALPGPQSPDIHHNRCLSQGLGSVVAGQNDCGNLVQQGEHETHQRARAPCSVTSSGKLSSTATGPHCHSVYRQFHCGRIHQPAGWHSLPLPLPTDLEPVALVHQAQNFPQSLTHRRQKQHSSGRPLSGQSGPQRVGTGSVLVQSSVRNVRPAHDRSVCLRTESQTSNLLLENLPPVSLGDRCPLNVMGHVGCLCLPSTQPHTPGPPEGPLLQDETVADSTPLAQETVVPNSASPTSRRADLPSTYPEPVISEQGPGPPPRTPAPTSNCMETIRDTFRAGGLSTDAASLASHSRRPSTLKTYDSRVSRFIKWSLDRETDPTTASLAEVSDFLTTLFQEGLQVSTVRNYRSAIAAVHKGFSDGSTIGSNSAILHLLRGMGNSRPPKKKLCPAWSINDILHSLTKPPYEPIHDSRLPDLTKKTLFLIAASSARRRSCLHALTTKPGHIRFEAHGVRLIPDIDFVPKNQTLDFIPGDLFLPEITTISSEREDRKWCPVRSLKWYLKRTKHLRHSERLFVLPRHPYSAASKDTISKWLVQMIMPFTHDQPVRAHDIRGQATSKALFAGVPLSDIMKAAAWKTPSTFVSCYLTDTLRAEAAFGRAVLTGSACRPPPVHLIDPFKLKARRQIDYACDGRIRPYQRPSATRRKKGNQWWRQVSLMVFRNRFLNIKAGCIENEAVVAVAFKAKEHIRGRLDYQKLNL</sequence>
<gene>
    <name evidence="5" type="ORF">HOLleu_40142</name>
</gene>
<feature type="compositionally biased region" description="Polar residues" evidence="3">
    <location>
        <begin position="160"/>
        <end position="178"/>
    </location>
</feature>
<feature type="compositionally biased region" description="Polar residues" evidence="3">
    <location>
        <begin position="136"/>
        <end position="152"/>
    </location>
</feature>
<dbReference type="Gene3D" id="1.10.443.10">
    <property type="entry name" value="Intergrase catalytic core"/>
    <property type="match status" value="1"/>
</dbReference>
<feature type="compositionally biased region" description="Basic and acidic residues" evidence="3">
    <location>
        <begin position="269"/>
        <end position="283"/>
    </location>
</feature>
<feature type="compositionally biased region" description="Basic and acidic residues" evidence="3">
    <location>
        <begin position="645"/>
        <end position="658"/>
    </location>
</feature>